<dbReference type="InterPro" id="IPR019734">
    <property type="entry name" value="TPR_rpt"/>
</dbReference>
<keyword evidence="6" id="KW-1185">Reference proteome</keyword>
<name>A0A6M1RT10_9BACT</name>
<dbReference type="PANTHER" id="PTHR35038">
    <property type="entry name" value="DISSIMILATORY SULFITE REDUCTASE SIRA"/>
    <property type="match status" value="1"/>
</dbReference>
<evidence type="ECO:0000256" key="3">
    <source>
        <dbReference type="SAM" id="SignalP"/>
    </source>
</evidence>
<dbReference type="AlphaFoldDB" id="A0A6M1RT10"/>
<accession>A0A6M1RT10</accession>
<dbReference type="Pfam" id="PF13432">
    <property type="entry name" value="TPR_16"/>
    <property type="match status" value="1"/>
</dbReference>
<gene>
    <name evidence="5" type="ORF">G4L39_04055</name>
</gene>
<dbReference type="Pfam" id="PF13435">
    <property type="entry name" value="Cytochrome_C554"/>
    <property type="match status" value="2"/>
</dbReference>
<comment type="caution">
    <text evidence="5">The sequence shown here is derived from an EMBL/GenBank/DDBJ whole genome shotgun (WGS) entry which is preliminary data.</text>
</comment>
<dbReference type="Pfam" id="PF13646">
    <property type="entry name" value="HEAT_2"/>
    <property type="match status" value="1"/>
</dbReference>
<dbReference type="InterPro" id="IPR023155">
    <property type="entry name" value="Cyt_c-552/4"/>
</dbReference>
<evidence type="ECO:0000259" key="4">
    <source>
        <dbReference type="Pfam" id="PF13435"/>
    </source>
</evidence>
<dbReference type="SMART" id="SM00028">
    <property type="entry name" value="TPR"/>
    <property type="match status" value="4"/>
</dbReference>
<feature type="chain" id="PRO_5027000318" evidence="3">
    <location>
        <begin position="22"/>
        <end position="753"/>
    </location>
</feature>
<reference evidence="5 6" key="1">
    <citation type="submission" date="2020-02" db="EMBL/GenBank/DDBJ databases">
        <title>Draft genome sequence of Limisphaera ngatamarikiensis NGM72.4T, a thermophilic Verrucomicrobia grouped in subdivision 3.</title>
        <authorList>
            <person name="Carere C.R."/>
            <person name="Steen J."/>
            <person name="Hugenholtz P."/>
            <person name="Stott M.B."/>
        </authorList>
    </citation>
    <scope>NUCLEOTIDE SEQUENCE [LARGE SCALE GENOMIC DNA]</scope>
    <source>
        <strain evidence="5 6">NGM72.4</strain>
    </source>
</reference>
<feature type="repeat" description="TPR" evidence="2">
    <location>
        <begin position="636"/>
        <end position="669"/>
    </location>
</feature>
<evidence type="ECO:0000313" key="5">
    <source>
        <dbReference type="EMBL" id="NGO38574.1"/>
    </source>
</evidence>
<dbReference type="Gene3D" id="1.10.1130.10">
    <property type="entry name" value="Flavocytochrome C3, Chain A"/>
    <property type="match status" value="2"/>
</dbReference>
<dbReference type="Proteomes" id="UP000477311">
    <property type="component" value="Unassembled WGS sequence"/>
</dbReference>
<dbReference type="SUPFAM" id="SSF48452">
    <property type="entry name" value="TPR-like"/>
    <property type="match status" value="1"/>
</dbReference>
<proteinExistence type="predicted"/>
<feature type="signal peptide" evidence="3">
    <location>
        <begin position="1"/>
        <end position="21"/>
    </location>
</feature>
<dbReference type="Gene3D" id="1.25.40.10">
    <property type="entry name" value="Tetratricopeptide repeat domain"/>
    <property type="match status" value="1"/>
</dbReference>
<dbReference type="InterPro" id="IPR036280">
    <property type="entry name" value="Multihaem_cyt_sf"/>
</dbReference>
<protein>
    <submittedName>
        <fullName evidence="5">Tetratricopeptide repeat protein</fullName>
    </submittedName>
</protein>
<dbReference type="RefSeq" id="WP_165106124.1">
    <property type="nucleotide sequence ID" value="NZ_JAAKYA010000023.1"/>
</dbReference>
<evidence type="ECO:0000313" key="6">
    <source>
        <dbReference type="Proteomes" id="UP000477311"/>
    </source>
</evidence>
<dbReference type="InterPro" id="IPR051829">
    <property type="entry name" value="Multiheme_Cytochr_ET"/>
</dbReference>
<evidence type="ECO:0000256" key="1">
    <source>
        <dbReference type="ARBA" id="ARBA00022729"/>
    </source>
</evidence>
<feature type="repeat" description="TPR" evidence="2">
    <location>
        <begin position="670"/>
        <end position="703"/>
    </location>
</feature>
<dbReference type="PANTHER" id="PTHR35038:SF8">
    <property type="entry name" value="C-TYPE POLYHEME CYTOCHROME OMCC"/>
    <property type="match status" value="1"/>
</dbReference>
<sequence>MAVAWPAVVAALLWCLLPDSPAPSPGLTAGAPDAPATLTPADRAAFSRYAGSHACAHCHRTAYNDWFYSHHARAERELHPVRDTDPFRPPHHVTLTSESITLSTTNGTPQITVTSTHGPTLIHQTCRAIGVAPLVQYLVPQPGGRFQITPVAHDPARHEWFHVFGTDERLPGEWGHWTGRGMNWNSMCAACHNTALRKNYQPDTDRYATTLLERGVGCEACHGPLRDHVLWQRQNPGRKPDPTLARLTPRQHLETCASCHSRRTELTGTFQPGHAFDDHFLLAMVDDTDTFYPDGQVRDENFEWAAFLGSRMHDAQIRCTDCHNPHTGRVRHRGNLLCLQCHAAGRHPGAPAINPLTHSHHPAGTTGDQCIACHMPVTVYMQRHPRHDHGFTLPDPWLTLHFGIPNACNRCHTNQTAEWSLQHVRAWYREDRFTRTRTRTAAIVAARACQPNAWQDILHTLQGQTNAYWRAVLVRFLGPYAEHPPVSSTLAQTCLDPSPLVRLATVQALQQAMERQATDPTPLLRRALADPVRNVRIAAAWALRASLDPSHPAHRELQDHLRYHADQPWGQFQIGLYHRDRGRLDQARFALERAVAWDPSSIPPRVALATVASALDDPHTAVEQLETASRLAPTNADVLFLLALALHETGNLPRARESLEQTVQLDPKHAGAWYNLGLARAALGDLQPALDALGTAETLEPDNPRIPFARATVLARLQRWEETRAAAARAWSLGLNSPEVRSFLQAGPGSAPP</sequence>
<keyword evidence="2" id="KW-0802">TPR repeat</keyword>
<dbReference type="Gene3D" id="1.25.10.10">
    <property type="entry name" value="Leucine-rich Repeat Variant"/>
    <property type="match status" value="1"/>
</dbReference>
<dbReference type="SUPFAM" id="SSF48695">
    <property type="entry name" value="Multiheme cytochromes"/>
    <property type="match status" value="1"/>
</dbReference>
<feature type="domain" description="Cytochrome c-552/4" evidence="4">
    <location>
        <begin position="54"/>
        <end position="82"/>
    </location>
</feature>
<dbReference type="InterPro" id="IPR011989">
    <property type="entry name" value="ARM-like"/>
</dbReference>
<evidence type="ECO:0000256" key="2">
    <source>
        <dbReference type="PROSITE-ProRule" id="PRU00339"/>
    </source>
</evidence>
<feature type="domain" description="Cytochrome c-552/4" evidence="4">
    <location>
        <begin position="184"/>
        <end position="223"/>
    </location>
</feature>
<organism evidence="5 6">
    <name type="scientific">Limisphaera ngatamarikiensis</name>
    <dbReference type="NCBI Taxonomy" id="1324935"/>
    <lineage>
        <taxon>Bacteria</taxon>
        <taxon>Pseudomonadati</taxon>
        <taxon>Verrucomicrobiota</taxon>
        <taxon>Verrucomicrobiia</taxon>
        <taxon>Limisphaerales</taxon>
        <taxon>Limisphaeraceae</taxon>
        <taxon>Limisphaera</taxon>
    </lineage>
</organism>
<dbReference type="EMBL" id="JAAKYA010000023">
    <property type="protein sequence ID" value="NGO38574.1"/>
    <property type="molecule type" value="Genomic_DNA"/>
</dbReference>
<dbReference type="InterPro" id="IPR011990">
    <property type="entry name" value="TPR-like_helical_dom_sf"/>
</dbReference>
<dbReference type="PROSITE" id="PS50005">
    <property type="entry name" value="TPR"/>
    <property type="match status" value="2"/>
</dbReference>
<keyword evidence="1 3" id="KW-0732">Signal</keyword>
<dbReference type="Pfam" id="PF13181">
    <property type="entry name" value="TPR_8"/>
    <property type="match status" value="2"/>
</dbReference>